<evidence type="ECO:0000313" key="3">
    <source>
        <dbReference type="Proteomes" id="UP000823775"/>
    </source>
</evidence>
<protein>
    <submittedName>
        <fullName evidence="2">Uncharacterized protein</fullName>
    </submittedName>
</protein>
<name>A0ABS8TEK7_DATST</name>
<reference evidence="2 3" key="1">
    <citation type="journal article" date="2021" name="BMC Genomics">
        <title>Datura genome reveals duplications of psychoactive alkaloid biosynthetic genes and high mutation rate following tissue culture.</title>
        <authorList>
            <person name="Rajewski A."/>
            <person name="Carter-House D."/>
            <person name="Stajich J."/>
            <person name="Litt A."/>
        </authorList>
    </citation>
    <scope>NUCLEOTIDE SEQUENCE [LARGE SCALE GENOMIC DNA]</scope>
    <source>
        <strain evidence="2">AR-01</strain>
    </source>
</reference>
<dbReference type="EMBL" id="JACEIK010001503">
    <property type="protein sequence ID" value="MCD7469895.1"/>
    <property type="molecule type" value="Genomic_DNA"/>
</dbReference>
<accession>A0ABS8TEK7</accession>
<keyword evidence="3" id="KW-1185">Reference proteome</keyword>
<comment type="caution">
    <text evidence="2">The sequence shown here is derived from an EMBL/GenBank/DDBJ whole genome shotgun (WGS) entry which is preliminary data.</text>
</comment>
<dbReference type="Proteomes" id="UP000823775">
    <property type="component" value="Unassembled WGS sequence"/>
</dbReference>
<feature type="compositionally biased region" description="Basic residues" evidence="1">
    <location>
        <begin position="1"/>
        <end position="21"/>
    </location>
</feature>
<sequence>MPSGPKKRRAAKKKNQGKSQKKQTDEVTSVSVVKVTIPVEELTKGAVWHETASVDKELDKSKNIVGQVSDEFKIASVVEGNEVSLLDVTSNMDNVVSSDEPLVNQNAGGEILQGNESCGVDSSVTELLLRAPEQNFEQGHRHEMSSDAKMPGEILKMEHDLLSGNDTTTLDTDKNRGFLGCDVPVVVPSKAFEVQVLAGNEAASVSKEEIAKHTVQDVSDGVKDVSVLESSVKENEEVLFKAAASEDCEVSKYEAVVPQNADFSFECTSKDTEPLSVGSPEGKDTAPLPSVTLTAFESNKEPENSSYFSQLLAVVPPEEMTDTNLMPSNESNVSEETGKTSMFHDHSIAEPEANLGSFLPGFGLLVVLDQPSSNEHVKEDVLSGENTGCSSAEIPFVSEVMLAVPKSVVSVANENQVTEVPSDSKEMLVVPTETVPPTIGNQVYIACPMHCKSECSFPQLLRGQLMDSVVELKSAVLSLKNDLQKALEKLDAISY</sequence>
<proteinExistence type="predicted"/>
<evidence type="ECO:0000256" key="1">
    <source>
        <dbReference type="SAM" id="MobiDB-lite"/>
    </source>
</evidence>
<feature type="region of interest" description="Disordered" evidence="1">
    <location>
        <begin position="1"/>
        <end position="29"/>
    </location>
</feature>
<organism evidence="2 3">
    <name type="scientific">Datura stramonium</name>
    <name type="common">Jimsonweed</name>
    <name type="synonym">Common thornapple</name>
    <dbReference type="NCBI Taxonomy" id="4076"/>
    <lineage>
        <taxon>Eukaryota</taxon>
        <taxon>Viridiplantae</taxon>
        <taxon>Streptophyta</taxon>
        <taxon>Embryophyta</taxon>
        <taxon>Tracheophyta</taxon>
        <taxon>Spermatophyta</taxon>
        <taxon>Magnoliopsida</taxon>
        <taxon>eudicotyledons</taxon>
        <taxon>Gunneridae</taxon>
        <taxon>Pentapetalae</taxon>
        <taxon>asterids</taxon>
        <taxon>lamiids</taxon>
        <taxon>Solanales</taxon>
        <taxon>Solanaceae</taxon>
        <taxon>Solanoideae</taxon>
        <taxon>Datureae</taxon>
        <taxon>Datura</taxon>
    </lineage>
</organism>
<gene>
    <name evidence="2" type="ORF">HAX54_009307</name>
</gene>
<evidence type="ECO:0000313" key="2">
    <source>
        <dbReference type="EMBL" id="MCD7469895.1"/>
    </source>
</evidence>